<comment type="caution">
    <text evidence="2">The sequence shown here is derived from an EMBL/GenBank/DDBJ whole genome shotgun (WGS) entry which is preliminary data.</text>
</comment>
<accession>A0ABQ2NEA2</accession>
<dbReference type="EMBL" id="BMNI01000008">
    <property type="protein sequence ID" value="GGO92216.1"/>
    <property type="molecule type" value="Genomic_DNA"/>
</dbReference>
<protein>
    <recommendedName>
        <fullName evidence="4">DUF4157 domain-containing protein</fullName>
    </recommendedName>
</protein>
<feature type="region of interest" description="Disordered" evidence="1">
    <location>
        <begin position="204"/>
        <end position="224"/>
    </location>
</feature>
<sequence length="468" mass="51620">MKRVLRPTLAGLVCTALLLPAGCSPFGDDKPKGPTYPKAWDARVVPYVKLAAKLRHLEFKHPVKVEFQTPKVFEKGLAADEDDLDAKDRKELEQFTGMLRALGLVHGKVDLFKEQDKLNQGGTLAYYSFDDKQIRVRGTRITPAVRSTLVHELVHVLQDQNFDAGARSKKLSDADDSSGMAYDALVEGDARRIETKYAAQLGPKARRALQRDRDRQTDDAEESIKGVPEVLQTMMGVPYVLGEALLAVATLDGEDEVDKLFRKPPTTEENLVDPFTITWDDEHARTVGTPTLEKGQKKLDSGTFESTGWLFTLAARLPLPQALQATDGWGGDHYVAYTEDHRTCVKVRYVGDTARDAHELHTALTRWIARGPAGTASVKEVGDDGLLFTSCDPGTDAKGSGEHSDAALELAVSRTYVARSLLQQGWPHRQGRCFATELVSHFTPAEIQAKTASPELTARFRAAAQRCR</sequence>
<evidence type="ECO:0000313" key="3">
    <source>
        <dbReference type="Proteomes" id="UP000655410"/>
    </source>
</evidence>
<organism evidence="2 3">
    <name type="scientific">Nocardioides phosphati</name>
    <dbReference type="NCBI Taxonomy" id="1867775"/>
    <lineage>
        <taxon>Bacteria</taxon>
        <taxon>Bacillati</taxon>
        <taxon>Actinomycetota</taxon>
        <taxon>Actinomycetes</taxon>
        <taxon>Propionibacteriales</taxon>
        <taxon>Nocardioidaceae</taxon>
        <taxon>Nocardioides</taxon>
    </lineage>
</organism>
<dbReference type="Proteomes" id="UP000655410">
    <property type="component" value="Unassembled WGS sequence"/>
</dbReference>
<reference evidence="3" key="1">
    <citation type="journal article" date="2019" name="Int. J. Syst. Evol. Microbiol.">
        <title>The Global Catalogue of Microorganisms (GCM) 10K type strain sequencing project: providing services to taxonomists for standard genome sequencing and annotation.</title>
        <authorList>
            <consortium name="The Broad Institute Genomics Platform"/>
            <consortium name="The Broad Institute Genome Sequencing Center for Infectious Disease"/>
            <person name="Wu L."/>
            <person name="Ma J."/>
        </authorList>
    </citation>
    <scope>NUCLEOTIDE SEQUENCE [LARGE SCALE GENOMIC DNA]</scope>
    <source>
        <strain evidence="3">CGMCC 4.7371</strain>
    </source>
</reference>
<feature type="compositionally biased region" description="Basic and acidic residues" evidence="1">
    <location>
        <begin position="209"/>
        <end position="224"/>
    </location>
</feature>
<name>A0ABQ2NEA2_9ACTN</name>
<evidence type="ECO:0000256" key="1">
    <source>
        <dbReference type="SAM" id="MobiDB-lite"/>
    </source>
</evidence>
<keyword evidence="3" id="KW-1185">Reference proteome</keyword>
<evidence type="ECO:0000313" key="2">
    <source>
        <dbReference type="EMBL" id="GGO92216.1"/>
    </source>
</evidence>
<dbReference type="RefSeq" id="WP_188784657.1">
    <property type="nucleotide sequence ID" value="NZ_BMNI01000008.1"/>
</dbReference>
<gene>
    <name evidence="2" type="ORF">GCM10011584_28100</name>
</gene>
<evidence type="ECO:0008006" key="4">
    <source>
        <dbReference type="Google" id="ProtNLM"/>
    </source>
</evidence>
<proteinExistence type="predicted"/>